<proteinExistence type="predicted"/>
<dbReference type="AlphaFoldDB" id="A0AA88MBS4"/>
<accession>A0AA88MBS4</accession>
<feature type="compositionally biased region" description="Basic and acidic residues" evidence="1">
    <location>
        <begin position="66"/>
        <end position="94"/>
    </location>
</feature>
<feature type="compositionally biased region" description="Basic residues" evidence="1">
    <location>
        <begin position="16"/>
        <end position="27"/>
    </location>
</feature>
<reference evidence="2" key="1">
    <citation type="submission" date="2023-07" db="EMBL/GenBank/DDBJ databases">
        <title>Chromosome-level Genome Assembly of Striped Snakehead (Channa striata).</title>
        <authorList>
            <person name="Liu H."/>
        </authorList>
    </citation>
    <scope>NUCLEOTIDE SEQUENCE</scope>
    <source>
        <strain evidence="2">Gz</strain>
        <tissue evidence="2">Muscle</tissue>
    </source>
</reference>
<feature type="compositionally biased region" description="Basic and acidic residues" evidence="1">
    <location>
        <begin position="1"/>
        <end position="15"/>
    </location>
</feature>
<name>A0AA88MBS4_CHASR</name>
<gene>
    <name evidence="2" type="ORF">Q5P01_016580</name>
</gene>
<evidence type="ECO:0000313" key="2">
    <source>
        <dbReference type="EMBL" id="KAK2832691.1"/>
    </source>
</evidence>
<feature type="region of interest" description="Disordered" evidence="1">
    <location>
        <begin position="60"/>
        <end position="126"/>
    </location>
</feature>
<dbReference type="EMBL" id="JAUPFM010000013">
    <property type="protein sequence ID" value="KAK2832691.1"/>
    <property type="molecule type" value="Genomic_DNA"/>
</dbReference>
<evidence type="ECO:0000256" key="1">
    <source>
        <dbReference type="SAM" id="MobiDB-lite"/>
    </source>
</evidence>
<organism evidence="2 3">
    <name type="scientific">Channa striata</name>
    <name type="common">Snakehead murrel</name>
    <name type="synonym">Ophicephalus striatus</name>
    <dbReference type="NCBI Taxonomy" id="64152"/>
    <lineage>
        <taxon>Eukaryota</taxon>
        <taxon>Metazoa</taxon>
        <taxon>Chordata</taxon>
        <taxon>Craniata</taxon>
        <taxon>Vertebrata</taxon>
        <taxon>Euteleostomi</taxon>
        <taxon>Actinopterygii</taxon>
        <taxon>Neopterygii</taxon>
        <taxon>Teleostei</taxon>
        <taxon>Neoteleostei</taxon>
        <taxon>Acanthomorphata</taxon>
        <taxon>Anabantaria</taxon>
        <taxon>Anabantiformes</taxon>
        <taxon>Channoidei</taxon>
        <taxon>Channidae</taxon>
        <taxon>Channa</taxon>
    </lineage>
</organism>
<protein>
    <submittedName>
        <fullName evidence="2">Uncharacterized protein</fullName>
    </submittedName>
</protein>
<feature type="region of interest" description="Disordered" evidence="1">
    <location>
        <begin position="1"/>
        <end position="47"/>
    </location>
</feature>
<evidence type="ECO:0000313" key="3">
    <source>
        <dbReference type="Proteomes" id="UP001187415"/>
    </source>
</evidence>
<comment type="caution">
    <text evidence="2">The sequence shown here is derived from an EMBL/GenBank/DDBJ whole genome shotgun (WGS) entry which is preliminary data.</text>
</comment>
<keyword evidence="3" id="KW-1185">Reference proteome</keyword>
<sequence>MKRRRDVFEGAGSERRPKHRKHRKWMMNKHFDGDDGLPCGSQESSFSSSSLSAYVNLCSFSPRRQPPSEREPSTDTFTVHRDRYESQPVLHRDTLGSPHSTRRRCVPGRTKASRGLAASTRLRLTS</sequence>
<dbReference type="Proteomes" id="UP001187415">
    <property type="component" value="Unassembled WGS sequence"/>
</dbReference>